<protein>
    <submittedName>
        <fullName evidence="2">Uncharacterized protein</fullName>
    </submittedName>
</protein>
<organism evidence="2 3">
    <name type="scientific">Thelonectria olida</name>
    <dbReference type="NCBI Taxonomy" id="1576542"/>
    <lineage>
        <taxon>Eukaryota</taxon>
        <taxon>Fungi</taxon>
        <taxon>Dikarya</taxon>
        <taxon>Ascomycota</taxon>
        <taxon>Pezizomycotina</taxon>
        <taxon>Sordariomycetes</taxon>
        <taxon>Hypocreomycetidae</taxon>
        <taxon>Hypocreales</taxon>
        <taxon>Nectriaceae</taxon>
        <taxon>Thelonectria</taxon>
    </lineage>
</organism>
<comment type="caution">
    <text evidence="2">The sequence shown here is derived from an EMBL/GenBank/DDBJ whole genome shotgun (WGS) entry which is preliminary data.</text>
</comment>
<accession>A0A9P8VTN9</accession>
<dbReference type="OrthoDB" id="4991875at2759"/>
<evidence type="ECO:0000313" key="3">
    <source>
        <dbReference type="Proteomes" id="UP000777438"/>
    </source>
</evidence>
<name>A0A9P8VTN9_9HYPO</name>
<feature type="region of interest" description="Disordered" evidence="1">
    <location>
        <begin position="155"/>
        <end position="200"/>
    </location>
</feature>
<feature type="compositionally biased region" description="Low complexity" evidence="1">
    <location>
        <begin position="161"/>
        <end position="194"/>
    </location>
</feature>
<keyword evidence="3" id="KW-1185">Reference proteome</keyword>
<proteinExistence type="predicted"/>
<reference evidence="2 3" key="1">
    <citation type="journal article" date="2021" name="Nat. Commun.">
        <title>Genetic determinants of endophytism in the Arabidopsis root mycobiome.</title>
        <authorList>
            <person name="Mesny F."/>
            <person name="Miyauchi S."/>
            <person name="Thiergart T."/>
            <person name="Pickel B."/>
            <person name="Atanasova L."/>
            <person name="Karlsson M."/>
            <person name="Huettel B."/>
            <person name="Barry K.W."/>
            <person name="Haridas S."/>
            <person name="Chen C."/>
            <person name="Bauer D."/>
            <person name="Andreopoulos W."/>
            <person name="Pangilinan J."/>
            <person name="LaButti K."/>
            <person name="Riley R."/>
            <person name="Lipzen A."/>
            <person name="Clum A."/>
            <person name="Drula E."/>
            <person name="Henrissat B."/>
            <person name="Kohler A."/>
            <person name="Grigoriev I.V."/>
            <person name="Martin F.M."/>
            <person name="Hacquard S."/>
        </authorList>
    </citation>
    <scope>NUCLEOTIDE SEQUENCE [LARGE SCALE GENOMIC DNA]</scope>
    <source>
        <strain evidence="2 3">MPI-CAGE-CH-0241</strain>
    </source>
</reference>
<dbReference type="PANTHER" id="PTHR40640:SF1">
    <property type="entry name" value="ANCHORED GLYCOPROTEIN, PUTATIVE (AFU_ORTHOLOGUE AFUA_8G04860)-RELATED"/>
    <property type="match status" value="1"/>
</dbReference>
<evidence type="ECO:0000313" key="2">
    <source>
        <dbReference type="EMBL" id="KAH6877085.1"/>
    </source>
</evidence>
<dbReference type="PANTHER" id="PTHR40640">
    <property type="entry name" value="ANCHORED GLYCOPROTEIN, PUTATIVE (AFU_ORTHOLOGUE AFUA_8G04860)-RELATED"/>
    <property type="match status" value="1"/>
</dbReference>
<sequence length="226" mass="23141">MPSSVVTSLLLPGYRGTLVAKVIGAEATATTYVLNCGTSTDDIDCGVYNNSITLGPWASKTLPPGAAKTGEFDLFITQSYAEESWKFSVHCDMTRSVAEECTTINIGGNDDGHPTATITESDYLDMLGFASFTWVPVTITAGQDLLTATHSASDEASATGDTSDSAQATSGDATATGAKASSSETSTTEGSSSTPSPDKDSGAATFLIRTFTAMSVAGLAVSIVLS</sequence>
<evidence type="ECO:0000256" key="1">
    <source>
        <dbReference type="SAM" id="MobiDB-lite"/>
    </source>
</evidence>
<dbReference type="EMBL" id="JAGPYM010000031">
    <property type="protein sequence ID" value="KAH6877085.1"/>
    <property type="molecule type" value="Genomic_DNA"/>
</dbReference>
<dbReference type="AlphaFoldDB" id="A0A9P8VTN9"/>
<dbReference type="Proteomes" id="UP000777438">
    <property type="component" value="Unassembled WGS sequence"/>
</dbReference>
<gene>
    <name evidence="2" type="ORF">B0T10DRAFT_610074</name>
</gene>